<evidence type="ECO:0008006" key="4">
    <source>
        <dbReference type="Google" id="ProtNLM"/>
    </source>
</evidence>
<protein>
    <recommendedName>
        <fullName evidence="4">T9SS type A sorting domain-containing protein</fullName>
    </recommendedName>
</protein>
<proteinExistence type="predicted"/>
<evidence type="ECO:0000256" key="1">
    <source>
        <dbReference type="SAM" id="SignalP"/>
    </source>
</evidence>
<evidence type="ECO:0000313" key="3">
    <source>
        <dbReference type="Proteomes" id="UP001210231"/>
    </source>
</evidence>
<name>A0ABT4UL62_9BACT</name>
<gene>
    <name evidence="2" type="ORF">O3P16_11035</name>
</gene>
<feature type="signal peptide" evidence="1">
    <location>
        <begin position="1"/>
        <end position="19"/>
    </location>
</feature>
<organism evidence="2 3">
    <name type="scientific">Polluticaenibacter yanchengensis</name>
    <dbReference type="NCBI Taxonomy" id="3014562"/>
    <lineage>
        <taxon>Bacteria</taxon>
        <taxon>Pseudomonadati</taxon>
        <taxon>Bacteroidota</taxon>
        <taxon>Chitinophagia</taxon>
        <taxon>Chitinophagales</taxon>
        <taxon>Chitinophagaceae</taxon>
        <taxon>Polluticaenibacter</taxon>
    </lineage>
</organism>
<dbReference type="EMBL" id="JAQGEF010000012">
    <property type="protein sequence ID" value="MDA3615344.1"/>
    <property type="molecule type" value="Genomic_DNA"/>
</dbReference>
<dbReference type="Proteomes" id="UP001210231">
    <property type="component" value="Unassembled WGS sequence"/>
</dbReference>
<feature type="chain" id="PRO_5046862153" description="T9SS type A sorting domain-containing protein" evidence="1">
    <location>
        <begin position="20"/>
        <end position="864"/>
    </location>
</feature>
<keyword evidence="1" id="KW-0732">Signal</keyword>
<dbReference type="RefSeq" id="WP_407031670.1">
    <property type="nucleotide sequence ID" value="NZ_JAQGEF010000012.1"/>
</dbReference>
<comment type="caution">
    <text evidence="2">The sequence shown here is derived from an EMBL/GenBank/DDBJ whole genome shotgun (WGS) entry which is preliminary data.</text>
</comment>
<reference evidence="2 3" key="1">
    <citation type="submission" date="2022-12" db="EMBL/GenBank/DDBJ databases">
        <title>Chitinophagaceae gen. sp. nov., a new member of the family Chitinophagaceae, isolated from soil in a chemical factory.</title>
        <authorList>
            <person name="Ke Z."/>
        </authorList>
    </citation>
    <scope>NUCLEOTIDE SEQUENCE [LARGE SCALE GENOMIC DNA]</scope>
    <source>
        <strain evidence="2 3">LY-5</strain>
    </source>
</reference>
<keyword evidence="3" id="KW-1185">Reference proteome</keyword>
<accession>A0ABT4UL62</accession>
<evidence type="ECO:0000313" key="2">
    <source>
        <dbReference type="EMBL" id="MDA3615344.1"/>
    </source>
</evidence>
<sequence>MKHCILAGIFFLIIQYVHSANWNSIKAGNWNDATTWAENAVPATTGNIGTVAINHNVTLNQNATVSTLEVIAGTLLTSGANTLTATDLIVKNGATLHHNSTEARMLAITNFSVEDGGFYIHDAASHTSNGAVTDIPGSSAKTFGDLSTQEIRKWGNGGSSLVALPAVSTGWGNLVINVLVLAAAWNLNGSLSLIKGDFVLNRTGPSRELILFSRSSTNSTLTIKGNIILTPLGGSALKASVLQGNTLSMNKNITLTVEKNIEVNGGTLSLSSFITGFTGLSYIYINLKGDLIQRATGVIAQTKNLSVIVDLRFVGTNEQLIDIEDPISTFYAGINIGTSSINSQVTVVRNFVINNTTTTATALVVNNGSTLKIQGSNVISGNIVLQIKPAASIVIEHPAGLEPVNGTTGAVQINGTTPGFPPLYPSESTDYSSSANYIFTGGANQITGSGIPDDVLGSLIIDKSSGSAATLSKPVSISGTFNLKNGIVNTTVTNLLTIKSPGSLTGTFNNANFINGPVRRYLNPANTGDYVFPVGYHNGSIFNYKPIVFTPTSTVSASDYFDARFVPATSPTGELLGINMIGKLVPEYWELLPNSGVTTSGKVSVNYTWPGTAATNWINPAFANITPESNHYIAVAHFHDNGSSSYWDFTKAASQLMEKIYVPDASNDGLVQSGPLNNFGIFTFGLFYDNVLPIIIKDFRLSRTNGANQLKWHVEGENIIKDITLEISNNGIQFQPLQKLNTLTGSINAAPHAEGKYYRLKVQSKTGDNIYSKILYLSDNQGTKYNIINNGQSNPALQIALAESGTFQYRIISQQGTIMLIKKIDLLKGDHILTLHSNHLSKGVYYVQIQDNSQITNTLKLIVN</sequence>